<dbReference type="EMBL" id="CP157483">
    <property type="protein sequence ID" value="XBO45441.1"/>
    <property type="molecule type" value="Genomic_DNA"/>
</dbReference>
<sequence length="53" mass="5920">MTHTPAESLVRAVWERSIPAPPRLSTGELEEVITDAWAARAPKRLVEAFFDEA</sequence>
<gene>
    <name evidence="1" type="ORF">ABEG17_08945</name>
</gene>
<protein>
    <submittedName>
        <fullName evidence="1">Uncharacterized protein</fullName>
    </submittedName>
</protein>
<accession>A0AAU7JZ46</accession>
<dbReference type="RefSeq" id="WP_406832942.1">
    <property type="nucleotide sequence ID" value="NZ_CP157483.1"/>
</dbReference>
<evidence type="ECO:0000313" key="1">
    <source>
        <dbReference type="EMBL" id="XBO45441.1"/>
    </source>
</evidence>
<reference evidence="1" key="1">
    <citation type="submission" date="2024-05" db="EMBL/GenBank/DDBJ databases">
        <authorList>
            <person name="Kim S."/>
            <person name="Heo J."/>
            <person name="Choi H."/>
            <person name="Choi Y."/>
            <person name="Kwon S.-W."/>
            <person name="Kim Y."/>
        </authorList>
    </citation>
    <scope>NUCLEOTIDE SEQUENCE</scope>
    <source>
        <strain evidence="1">KACC 23699</strain>
    </source>
</reference>
<dbReference type="AlphaFoldDB" id="A0AAU7JZ46"/>
<organism evidence="1">
    <name type="scientific">Pedococcus sp. KACC 23699</name>
    <dbReference type="NCBI Taxonomy" id="3149228"/>
    <lineage>
        <taxon>Bacteria</taxon>
        <taxon>Bacillati</taxon>
        <taxon>Actinomycetota</taxon>
        <taxon>Actinomycetes</taxon>
        <taxon>Micrococcales</taxon>
        <taxon>Intrasporangiaceae</taxon>
        <taxon>Pedococcus</taxon>
    </lineage>
</organism>
<proteinExistence type="predicted"/>
<name>A0AAU7JZ46_9MICO</name>